<keyword evidence="3" id="KW-1185">Reference proteome</keyword>
<sequence>MRATDQPTRFRGRWARLSVAVLGAGVCAVAGAGGAPSASADPATLKINGARAQGGTRTGYVNVTYGCAAGEADSLWAELQFGWGTASIDHPVKPTCDGKPHTVDVPVASKYNKVAAKEKTTAHATLTKGSLSPEDVAHATRQLTLS</sequence>
<reference evidence="3" key="1">
    <citation type="journal article" date="2019" name="Int. J. Syst. Evol. Microbiol.">
        <title>The Global Catalogue of Microorganisms (GCM) 10K type strain sequencing project: providing services to taxonomists for standard genome sequencing and annotation.</title>
        <authorList>
            <consortium name="The Broad Institute Genomics Platform"/>
            <consortium name="The Broad Institute Genome Sequencing Center for Infectious Disease"/>
            <person name="Wu L."/>
            <person name="Ma J."/>
        </authorList>
    </citation>
    <scope>NUCLEOTIDE SEQUENCE [LARGE SCALE GENOMIC DNA]</scope>
    <source>
        <strain evidence="3">JCM 3369</strain>
    </source>
</reference>
<proteinExistence type="predicted"/>
<accession>A0ABW2CDZ4</accession>
<evidence type="ECO:0000256" key="1">
    <source>
        <dbReference type="SAM" id="SignalP"/>
    </source>
</evidence>
<name>A0ABW2CDZ4_9ACTN</name>
<gene>
    <name evidence="2" type="ORF">ACFQKB_07510</name>
</gene>
<evidence type="ECO:0000313" key="2">
    <source>
        <dbReference type="EMBL" id="MFC6879612.1"/>
    </source>
</evidence>
<comment type="caution">
    <text evidence="2">The sequence shown here is derived from an EMBL/GenBank/DDBJ whole genome shotgun (WGS) entry which is preliminary data.</text>
</comment>
<dbReference type="Proteomes" id="UP001596380">
    <property type="component" value="Unassembled WGS sequence"/>
</dbReference>
<evidence type="ECO:0000313" key="3">
    <source>
        <dbReference type="Proteomes" id="UP001596380"/>
    </source>
</evidence>
<organism evidence="2 3">
    <name type="scientific">Actinomadura yumaensis</name>
    <dbReference type="NCBI Taxonomy" id="111807"/>
    <lineage>
        <taxon>Bacteria</taxon>
        <taxon>Bacillati</taxon>
        <taxon>Actinomycetota</taxon>
        <taxon>Actinomycetes</taxon>
        <taxon>Streptosporangiales</taxon>
        <taxon>Thermomonosporaceae</taxon>
        <taxon>Actinomadura</taxon>
    </lineage>
</organism>
<evidence type="ECO:0008006" key="4">
    <source>
        <dbReference type="Google" id="ProtNLM"/>
    </source>
</evidence>
<dbReference type="RefSeq" id="WP_160821583.1">
    <property type="nucleotide sequence ID" value="NZ_JBHSXE010000001.1"/>
</dbReference>
<keyword evidence="1" id="KW-0732">Signal</keyword>
<feature type="chain" id="PRO_5045693095" description="Secreted protein" evidence="1">
    <location>
        <begin position="33"/>
        <end position="146"/>
    </location>
</feature>
<dbReference type="EMBL" id="JBHSXS010000003">
    <property type="protein sequence ID" value="MFC6879612.1"/>
    <property type="molecule type" value="Genomic_DNA"/>
</dbReference>
<feature type="signal peptide" evidence="1">
    <location>
        <begin position="1"/>
        <end position="32"/>
    </location>
</feature>
<protein>
    <recommendedName>
        <fullName evidence="4">Secreted protein</fullName>
    </recommendedName>
</protein>